<feature type="region of interest" description="Disordered" evidence="1">
    <location>
        <begin position="80"/>
        <end position="104"/>
    </location>
</feature>
<feature type="signal peptide" evidence="2">
    <location>
        <begin position="1"/>
        <end position="27"/>
    </location>
</feature>
<protein>
    <recommendedName>
        <fullName evidence="5">DUF3558 domain-containing protein</fullName>
    </recommendedName>
</protein>
<dbReference type="STRING" id="1176198.SAMN05444716_101335"/>
<name>A0A1I6P805_9ACTN</name>
<organism evidence="3 4">
    <name type="scientific">Streptomyces harbinensis</name>
    <dbReference type="NCBI Taxonomy" id="1176198"/>
    <lineage>
        <taxon>Bacteria</taxon>
        <taxon>Bacillati</taxon>
        <taxon>Actinomycetota</taxon>
        <taxon>Actinomycetes</taxon>
        <taxon>Kitasatosporales</taxon>
        <taxon>Streptomycetaceae</taxon>
        <taxon>Streptomyces</taxon>
    </lineage>
</organism>
<evidence type="ECO:0008006" key="5">
    <source>
        <dbReference type="Google" id="ProtNLM"/>
    </source>
</evidence>
<sequence>MRSAPAVLRTALAATLLGALTAGCSTGDGTDGGGTGTGPGGSTAGAAKPGRYSALPEPCGSVSESTLRRVLPDAAPEAYRGTPAVTYDTGRRGGCSWQGTDAETGSTLQLSVDFERVISYDPEVSDDDRAALDFTARAVAAGLPDPDAPQDDTADGSADDADDDSADDAAAGEQDGAPADGREPDAADAPGRTDSEGEPVPRTVSGIGSEAYLDDRLSSTATGARREVTLAFRSANVIATVHYTRISPGSDTPPASTPLQDGAQRVGRHLAGGFDD</sequence>
<feature type="compositionally biased region" description="Basic and acidic residues" evidence="1">
    <location>
        <begin position="180"/>
        <end position="195"/>
    </location>
</feature>
<evidence type="ECO:0000313" key="4">
    <source>
        <dbReference type="Proteomes" id="UP000198873"/>
    </source>
</evidence>
<keyword evidence="2" id="KW-0732">Signal</keyword>
<feature type="compositionally biased region" description="Acidic residues" evidence="1">
    <location>
        <begin position="148"/>
        <end position="167"/>
    </location>
</feature>
<dbReference type="AlphaFoldDB" id="A0A1I6P805"/>
<dbReference type="PROSITE" id="PS51257">
    <property type="entry name" value="PROKAR_LIPOPROTEIN"/>
    <property type="match status" value="1"/>
</dbReference>
<evidence type="ECO:0000256" key="2">
    <source>
        <dbReference type="SAM" id="SignalP"/>
    </source>
</evidence>
<dbReference type="EMBL" id="FPAB01000001">
    <property type="protein sequence ID" value="SFS36323.1"/>
    <property type="molecule type" value="Genomic_DNA"/>
</dbReference>
<proteinExistence type="predicted"/>
<evidence type="ECO:0000256" key="1">
    <source>
        <dbReference type="SAM" id="MobiDB-lite"/>
    </source>
</evidence>
<feature type="region of interest" description="Disordered" evidence="1">
    <location>
        <begin position="245"/>
        <end position="276"/>
    </location>
</feature>
<gene>
    <name evidence="3" type="ORF">SAMN05444716_101335</name>
</gene>
<feature type="region of interest" description="Disordered" evidence="1">
    <location>
        <begin position="25"/>
        <end position="66"/>
    </location>
</feature>
<feature type="compositionally biased region" description="Low complexity" evidence="1">
    <location>
        <begin position="168"/>
        <end position="179"/>
    </location>
</feature>
<feature type="compositionally biased region" description="Polar residues" evidence="1">
    <location>
        <begin position="247"/>
        <end position="259"/>
    </location>
</feature>
<feature type="chain" id="PRO_5011642326" description="DUF3558 domain-containing protein" evidence="2">
    <location>
        <begin position="28"/>
        <end position="276"/>
    </location>
</feature>
<feature type="region of interest" description="Disordered" evidence="1">
    <location>
        <begin position="140"/>
        <end position="224"/>
    </location>
</feature>
<reference evidence="4" key="1">
    <citation type="submission" date="2016-10" db="EMBL/GenBank/DDBJ databases">
        <authorList>
            <person name="Varghese N."/>
            <person name="Submissions S."/>
        </authorList>
    </citation>
    <scope>NUCLEOTIDE SEQUENCE [LARGE SCALE GENOMIC DNA]</scope>
    <source>
        <strain evidence="4">CGMCC 4.7047</strain>
    </source>
</reference>
<dbReference type="Proteomes" id="UP000198873">
    <property type="component" value="Unassembled WGS sequence"/>
</dbReference>
<keyword evidence="4" id="KW-1185">Reference proteome</keyword>
<accession>A0A1I6P805</accession>
<feature type="compositionally biased region" description="Gly residues" evidence="1">
    <location>
        <begin position="29"/>
        <end position="43"/>
    </location>
</feature>
<evidence type="ECO:0000313" key="3">
    <source>
        <dbReference type="EMBL" id="SFS36323.1"/>
    </source>
</evidence>
<dbReference type="RefSeq" id="WP_139275131.1">
    <property type="nucleotide sequence ID" value="NZ_FPAB01000001.1"/>
</dbReference>